<evidence type="ECO:0000313" key="1">
    <source>
        <dbReference type="EMBL" id="KAG9221643.1"/>
    </source>
</evidence>
<keyword evidence="2" id="KW-1185">Reference proteome</keyword>
<dbReference type="Proteomes" id="UP000824881">
    <property type="component" value="Unassembled WGS sequence"/>
</dbReference>
<reference evidence="1 2" key="1">
    <citation type="journal article" date="2021" name="Appl. Environ. Microbiol.">
        <title>Genetic linkage and physical mapping for an oyster mushroom Pleurotus cornucopiae and QTL analysis for the trait cap color.</title>
        <authorList>
            <person name="Zhang Y."/>
            <person name="Gao W."/>
            <person name="Sonnenberg A."/>
            <person name="Chen Q."/>
            <person name="Zhang J."/>
            <person name="Huang C."/>
        </authorList>
    </citation>
    <scope>NUCLEOTIDE SEQUENCE [LARGE SCALE GENOMIC DNA]</scope>
    <source>
        <strain evidence="1">CCMSSC00406</strain>
    </source>
</reference>
<accession>A0ACB7IVI7</accession>
<gene>
    <name evidence="1" type="ORF">CCMSSC00406_0005556</name>
</gene>
<sequence>MMLLGALILLVPLVQASVLTLQSPRFTITSTNASQARAEPISLVKKTSPPLSLGPTDTLKITFQVIEKDTGNGVQPHQTFLRFYDEVSQEEGIQPLRVNSAGKAKFELNMAKPPLSLPPTSKDPLKVTLIVGSHVHSPLKVELFDLYVPASHPPPQHPDEASFHPLPVIQHTFRPDQKLPPTTISAAFSALVLAPWVVLLGLWAKISPRVPRLFSPSIVPFVATLTAFEVLLFWYWIELKLGQVLLYGAILAIPTVLAGQQALYPEIGNIAGVQGVLTYAIASSLPIMTFPFLASRIRKACPHGFVLTEYVRERFGIVASLFLSIFSVLTMFLYMCSELTSVSLVINSLTGLNGLPATIVEVVVTILYTAVGGLRTSLITDNIQGVMIIFLMIICTIAVGVNVHIDKGAIPDSGLTHATKLGWQLLYILPVAIVFNNYFLSGYWQRAFSSKTDKDLFWGCFGATIFIFVILTLVGFSGILANWAGLIDPEVEGAGSASFFILLSTLPTWVVGFCIVFALTMSCAAYDTLQVAIVATLSNDVFRNKINMWWVRIILVVNIPAVVVATKGLNILVLFLIADLVSAALLPPILLGLVPSLYFLNGFDVVVGGLGGFLTVFFFGLVYYDGNAAAAGGLLILEKGLYANDWSAFGAFVAAPVGSMLWTAGAFGLRCAYYMIRSKRTGEPFRVFERREIDRARFADAATRAGIFIPDDFNDAGSADSGVAISEGDRKSPDVGASDDVKRPEDLAA</sequence>
<comment type="caution">
    <text evidence="1">The sequence shown here is derived from an EMBL/GenBank/DDBJ whole genome shotgun (WGS) entry which is preliminary data.</text>
</comment>
<organism evidence="1 2">
    <name type="scientific">Pleurotus cornucopiae</name>
    <name type="common">Cornucopia mushroom</name>
    <dbReference type="NCBI Taxonomy" id="5321"/>
    <lineage>
        <taxon>Eukaryota</taxon>
        <taxon>Fungi</taxon>
        <taxon>Dikarya</taxon>
        <taxon>Basidiomycota</taxon>
        <taxon>Agaricomycotina</taxon>
        <taxon>Agaricomycetes</taxon>
        <taxon>Agaricomycetidae</taxon>
        <taxon>Agaricales</taxon>
        <taxon>Pleurotineae</taxon>
        <taxon>Pleurotaceae</taxon>
        <taxon>Pleurotus</taxon>
    </lineage>
</organism>
<evidence type="ECO:0000313" key="2">
    <source>
        <dbReference type="Proteomes" id="UP000824881"/>
    </source>
</evidence>
<protein>
    <submittedName>
        <fullName evidence="1">Uncharacterized protein</fullName>
    </submittedName>
</protein>
<proteinExistence type="predicted"/>
<dbReference type="EMBL" id="WQMT02000006">
    <property type="protein sequence ID" value="KAG9221643.1"/>
    <property type="molecule type" value="Genomic_DNA"/>
</dbReference>
<name>A0ACB7IVI7_PLECO</name>